<evidence type="ECO:0008006" key="3">
    <source>
        <dbReference type="Google" id="ProtNLM"/>
    </source>
</evidence>
<dbReference type="AlphaFoldDB" id="A0AAD5CQV3"/>
<proteinExistence type="predicted"/>
<name>A0AAD5CQV3_AMBAR</name>
<protein>
    <recommendedName>
        <fullName evidence="3">Protein FAR1-RELATED SEQUENCE</fullName>
    </recommendedName>
</protein>
<accession>A0AAD5CQV3</accession>
<evidence type="ECO:0000313" key="1">
    <source>
        <dbReference type="EMBL" id="KAI7746453.1"/>
    </source>
</evidence>
<dbReference type="Proteomes" id="UP001206925">
    <property type="component" value="Unassembled WGS sequence"/>
</dbReference>
<keyword evidence="2" id="KW-1185">Reference proteome</keyword>
<comment type="caution">
    <text evidence="1">The sequence shown here is derived from an EMBL/GenBank/DDBJ whole genome shotgun (WGS) entry which is preliminary data.</text>
</comment>
<evidence type="ECO:0000313" key="2">
    <source>
        <dbReference type="Proteomes" id="UP001206925"/>
    </source>
</evidence>
<dbReference type="EMBL" id="JAMZMK010006976">
    <property type="protein sequence ID" value="KAI7746453.1"/>
    <property type="molecule type" value="Genomic_DNA"/>
</dbReference>
<sequence length="157" mass="17372">MARWKRDVLPRSVFSIDARYGVDHSATAVMRNGLLEMFNQCVDRLSGLPEMLRAFSEQFQGMKDEVIGKGVGDAEHDGANKHVIANLLRVPEEIEGSCSNPQGIRKKGCGTNQRLVGPGEKAANRKKKTTHQCKTCFEVVSHHDSRNCPSKNKDPAP</sequence>
<organism evidence="1 2">
    <name type="scientific">Ambrosia artemisiifolia</name>
    <name type="common">Common ragweed</name>
    <dbReference type="NCBI Taxonomy" id="4212"/>
    <lineage>
        <taxon>Eukaryota</taxon>
        <taxon>Viridiplantae</taxon>
        <taxon>Streptophyta</taxon>
        <taxon>Embryophyta</taxon>
        <taxon>Tracheophyta</taxon>
        <taxon>Spermatophyta</taxon>
        <taxon>Magnoliopsida</taxon>
        <taxon>eudicotyledons</taxon>
        <taxon>Gunneridae</taxon>
        <taxon>Pentapetalae</taxon>
        <taxon>asterids</taxon>
        <taxon>campanulids</taxon>
        <taxon>Asterales</taxon>
        <taxon>Asteraceae</taxon>
        <taxon>Asteroideae</taxon>
        <taxon>Heliantheae alliance</taxon>
        <taxon>Heliantheae</taxon>
        <taxon>Ambrosia</taxon>
    </lineage>
</organism>
<gene>
    <name evidence="1" type="ORF">M8C21_013567</name>
</gene>
<reference evidence="1" key="1">
    <citation type="submission" date="2022-06" db="EMBL/GenBank/DDBJ databases">
        <title>Uncovering the hologenomic basis of an extraordinary plant invasion.</title>
        <authorList>
            <person name="Bieker V.C."/>
            <person name="Martin M.D."/>
            <person name="Gilbert T."/>
            <person name="Hodgins K."/>
            <person name="Battlay P."/>
            <person name="Petersen B."/>
            <person name="Wilson J."/>
        </authorList>
    </citation>
    <scope>NUCLEOTIDE SEQUENCE</scope>
    <source>
        <strain evidence="1">AA19_3_7</strain>
        <tissue evidence="1">Leaf</tissue>
    </source>
</reference>